<dbReference type="Pfam" id="PF00036">
    <property type="entry name" value="EF-hand_1"/>
    <property type="match status" value="1"/>
</dbReference>
<dbReference type="InterPro" id="IPR011992">
    <property type="entry name" value="EF-hand-dom_pair"/>
</dbReference>
<keyword evidence="1" id="KW-0106">Calcium</keyword>
<gene>
    <name evidence="4" type="ORF">NP493_568g01000</name>
</gene>
<dbReference type="PROSITE" id="PS50222">
    <property type="entry name" value="EF_HAND_2"/>
    <property type="match status" value="1"/>
</dbReference>
<proteinExistence type="predicted"/>
<comment type="caution">
    <text evidence="4">The sequence shown here is derived from an EMBL/GenBank/DDBJ whole genome shotgun (WGS) entry which is preliminary data.</text>
</comment>
<evidence type="ECO:0000256" key="2">
    <source>
        <dbReference type="SAM" id="MobiDB-lite"/>
    </source>
</evidence>
<keyword evidence="5" id="KW-1185">Reference proteome</keyword>
<dbReference type="Proteomes" id="UP001209878">
    <property type="component" value="Unassembled WGS sequence"/>
</dbReference>
<dbReference type="AlphaFoldDB" id="A0AAD9KVA3"/>
<dbReference type="InterPro" id="IPR002048">
    <property type="entry name" value="EF_hand_dom"/>
</dbReference>
<sequence length="236" mass="26382">MNKSLFRQYISKKGLAEGNINNTFRALDIRHQHSLSFREVLLGLAALEPSTAHGGTPAEMRCRYIFRYYDSDSDGLIEFEEFRALVGDIRRMKNMLVDQKLVDEDTAKSARWVTHAGHGTGWLSQTSSRCCQLKFRGTSVLFRLPSPLVGSRTPQSPTDEEFVSRTSKKQRLDQSSAFQIYDGPTGLVKSPSASSKGRFHGDGPLVLVTSSLPSRGWVVRCGCVFVQETVSEWVSE</sequence>
<dbReference type="SUPFAM" id="SSF47473">
    <property type="entry name" value="EF-hand"/>
    <property type="match status" value="1"/>
</dbReference>
<evidence type="ECO:0000313" key="4">
    <source>
        <dbReference type="EMBL" id="KAK2177995.1"/>
    </source>
</evidence>
<dbReference type="InterPro" id="IPR018247">
    <property type="entry name" value="EF_Hand_1_Ca_BS"/>
</dbReference>
<dbReference type="Gene3D" id="1.10.238.10">
    <property type="entry name" value="EF-hand"/>
    <property type="match status" value="1"/>
</dbReference>
<protein>
    <recommendedName>
        <fullName evidence="3">EF-hand domain-containing protein</fullName>
    </recommendedName>
</protein>
<reference evidence="4" key="1">
    <citation type="journal article" date="2023" name="Mol. Biol. Evol.">
        <title>Third-Generation Sequencing Reveals the Adaptive Role of the Epigenome in Three Deep-Sea Polychaetes.</title>
        <authorList>
            <person name="Perez M."/>
            <person name="Aroh O."/>
            <person name="Sun Y."/>
            <person name="Lan Y."/>
            <person name="Juniper S.K."/>
            <person name="Young C.R."/>
            <person name="Angers B."/>
            <person name="Qian P.Y."/>
        </authorList>
    </citation>
    <scope>NUCLEOTIDE SEQUENCE</scope>
    <source>
        <strain evidence="4">R07B-5</strain>
    </source>
</reference>
<accession>A0AAD9KVA3</accession>
<dbReference type="GO" id="GO:0005509">
    <property type="term" value="F:calcium ion binding"/>
    <property type="evidence" value="ECO:0007669"/>
    <property type="project" value="InterPro"/>
</dbReference>
<dbReference type="EMBL" id="JAODUO010000567">
    <property type="protein sequence ID" value="KAK2177995.1"/>
    <property type="molecule type" value="Genomic_DNA"/>
</dbReference>
<dbReference type="PROSITE" id="PS00018">
    <property type="entry name" value="EF_HAND_1"/>
    <property type="match status" value="1"/>
</dbReference>
<evidence type="ECO:0000259" key="3">
    <source>
        <dbReference type="PROSITE" id="PS50222"/>
    </source>
</evidence>
<feature type="region of interest" description="Disordered" evidence="2">
    <location>
        <begin position="150"/>
        <end position="171"/>
    </location>
</feature>
<name>A0AAD9KVA3_RIDPI</name>
<evidence type="ECO:0000313" key="5">
    <source>
        <dbReference type="Proteomes" id="UP001209878"/>
    </source>
</evidence>
<feature type="domain" description="EF-hand" evidence="3">
    <location>
        <begin position="57"/>
        <end position="92"/>
    </location>
</feature>
<organism evidence="4 5">
    <name type="scientific">Ridgeia piscesae</name>
    <name type="common">Tubeworm</name>
    <dbReference type="NCBI Taxonomy" id="27915"/>
    <lineage>
        <taxon>Eukaryota</taxon>
        <taxon>Metazoa</taxon>
        <taxon>Spiralia</taxon>
        <taxon>Lophotrochozoa</taxon>
        <taxon>Annelida</taxon>
        <taxon>Polychaeta</taxon>
        <taxon>Sedentaria</taxon>
        <taxon>Canalipalpata</taxon>
        <taxon>Sabellida</taxon>
        <taxon>Siboglinidae</taxon>
        <taxon>Ridgeia</taxon>
    </lineage>
</organism>
<evidence type="ECO:0000256" key="1">
    <source>
        <dbReference type="ARBA" id="ARBA00022837"/>
    </source>
</evidence>